<dbReference type="EMBL" id="QGGY01000015">
    <property type="protein sequence ID" value="PWJ72882.1"/>
    <property type="molecule type" value="Genomic_DNA"/>
</dbReference>
<dbReference type="SUPFAM" id="SSF51735">
    <property type="entry name" value="NAD(P)-binding Rossmann-fold domains"/>
    <property type="match status" value="1"/>
</dbReference>
<dbReference type="Gene3D" id="3.30.360.10">
    <property type="entry name" value="Dihydrodipicolinate Reductase, domain 2"/>
    <property type="match status" value="1"/>
</dbReference>
<dbReference type="InterPro" id="IPR051450">
    <property type="entry name" value="Gfo/Idh/MocA_Oxidoreductases"/>
</dbReference>
<dbReference type="InterPro" id="IPR000683">
    <property type="entry name" value="Gfo/Idh/MocA-like_OxRdtase_N"/>
</dbReference>
<proteinExistence type="predicted"/>
<protein>
    <submittedName>
        <fullName evidence="3">Dehydrogenase</fullName>
    </submittedName>
</protein>
<name>A0AB73SZD5_9FIRM</name>
<dbReference type="PANTHER" id="PTHR43377">
    <property type="entry name" value="BILIVERDIN REDUCTASE A"/>
    <property type="match status" value="1"/>
</dbReference>
<dbReference type="Pfam" id="PF22725">
    <property type="entry name" value="GFO_IDH_MocA_C3"/>
    <property type="match status" value="1"/>
</dbReference>
<comment type="caution">
    <text evidence="3">The sequence shown here is derived from an EMBL/GenBank/DDBJ whole genome shotgun (WGS) entry which is preliminary data.</text>
</comment>
<evidence type="ECO:0000313" key="4">
    <source>
        <dbReference type="Proteomes" id="UP000245412"/>
    </source>
</evidence>
<dbReference type="InterPro" id="IPR055170">
    <property type="entry name" value="GFO_IDH_MocA-like_dom"/>
</dbReference>
<dbReference type="PANTHER" id="PTHR43377:SF1">
    <property type="entry name" value="BILIVERDIN REDUCTASE A"/>
    <property type="match status" value="1"/>
</dbReference>
<evidence type="ECO:0000259" key="2">
    <source>
        <dbReference type="Pfam" id="PF22725"/>
    </source>
</evidence>
<dbReference type="Proteomes" id="UP000245412">
    <property type="component" value="Unassembled WGS sequence"/>
</dbReference>
<feature type="domain" description="GFO/IDH/MocA-like oxidoreductase" evidence="2">
    <location>
        <begin position="131"/>
        <end position="262"/>
    </location>
</feature>
<feature type="domain" description="Gfo/Idh/MocA-like oxidoreductase N-terminal" evidence="1">
    <location>
        <begin position="4"/>
        <end position="121"/>
    </location>
</feature>
<dbReference type="InterPro" id="IPR036291">
    <property type="entry name" value="NAD(P)-bd_dom_sf"/>
</dbReference>
<evidence type="ECO:0000313" key="3">
    <source>
        <dbReference type="EMBL" id="PWJ72882.1"/>
    </source>
</evidence>
<dbReference type="Pfam" id="PF01408">
    <property type="entry name" value="GFO_IDH_MocA"/>
    <property type="match status" value="1"/>
</dbReference>
<keyword evidence="4" id="KW-1185">Reference proteome</keyword>
<accession>A0AB73SZD5</accession>
<dbReference type="GO" id="GO:0000166">
    <property type="term" value="F:nucleotide binding"/>
    <property type="evidence" value="ECO:0007669"/>
    <property type="project" value="InterPro"/>
</dbReference>
<organism evidence="3 4">
    <name type="scientific">Murimonas intestini</name>
    <dbReference type="NCBI Taxonomy" id="1337051"/>
    <lineage>
        <taxon>Bacteria</taxon>
        <taxon>Bacillati</taxon>
        <taxon>Bacillota</taxon>
        <taxon>Clostridia</taxon>
        <taxon>Lachnospirales</taxon>
        <taxon>Lachnospiraceae</taxon>
        <taxon>Murimonas</taxon>
    </lineage>
</organism>
<dbReference type="AlphaFoldDB" id="A0AB73SZD5"/>
<gene>
    <name evidence="3" type="ORF">C7383_11532</name>
</gene>
<sequence>MILTGIIGCGSIARGRHIPAYVQNPHTRLAAIYDPVPGRAAREAEQYGAVPYENLEEMLAHPGLMAVSVCTPEKYHRDTVIAALKSGKHVLCEKPMAVNLKQAVEMKETAEKSGRLLMISHNQRIYEPHWKAKQLIEEGAVGKVLSFRTFLSHNGPENSVTDSGQMGNYYDRAEGNGGVMLSVGCHRIDLIPWMLGRKIISVMACTPTLDKRTSDGCLIRNEDTAMILLKCEGGITGMLYTGWCTYGCTDRETHIFGTEGVIKTFEDPWSVTLYKKSGEKVYYDLSPWAEKGSGGATAIVDKFIECIAGKKPSFVPAGEGIECMQVLEAVRESDRTGRWVDVSR</sequence>
<reference evidence="3 4" key="1">
    <citation type="submission" date="2018-05" db="EMBL/GenBank/DDBJ databases">
        <authorList>
            <person name="Goeker M."/>
            <person name="Huntemann M."/>
            <person name="Clum A."/>
            <person name="Pillay M."/>
            <person name="Palaniappan K."/>
            <person name="Varghese N."/>
            <person name="Mikhailova N."/>
            <person name="Stamatis D."/>
            <person name="Reddy T."/>
            <person name="Daum C."/>
            <person name="Shapiro N."/>
            <person name="Ivanova N."/>
            <person name="Kyrpides N."/>
            <person name="Woyke T."/>
        </authorList>
    </citation>
    <scope>NUCLEOTIDE SEQUENCE [LARGE SCALE GENOMIC DNA]</scope>
    <source>
        <strain evidence="3 4">DSM 26524</strain>
    </source>
</reference>
<dbReference type="Gene3D" id="3.40.50.720">
    <property type="entry name" value="NAD(P)-binding Rossmann-like Domain"/>
    <property type="match status" value="1"/>
</dbReference>
<evidence type="ECO:0000259" key="1">
    <source>
        <dbReference type="Pfam" id="PF01408"/>
    </source>
</evidence>
<dbReference type="SUPFAM" id="SSF55347">
    <property type="entry name" value="Glyceraldehyde-3-phosphate dehydrogenase-like, C-terminal domain"/>
    <property type="match status" value="1"/>
</dbReference>
<dbReference type="RefSeq" id="WP_109748062.1">
    <property type="nucleotide sequence ID" value="NZ_JANKBI010000015.1"/>
</dbReference>